<dbReference type="GO" id="GO:0016477">
    <property type="term" value="P:cell migration"/>
    <property type="evidence" value="ECO:0007669"/>
    <property type="project" value="TreeGrafter"/>
</dbReference>
<evidence type="ECO:0000256" key="4">
    <source>
        <dbReference type="ARBA" id="ARBA00023136"/>
    </source>
</evidence>
<dbReference type="InterPro" id="IPR015919">
    <property type="entry name" value="Cadherin-like_sf"/>
</dbReference>
<keyword evidence="3" id="KW-0106">Calcium</keyword>
<dbReference type="NCBIfam" id="TIGR01965">
    <property type="entry name" value="VCBS_repeat"/>
    <property type="match status" value="1"/>
</dbReference>
<evidence type="ECO:0000256" key="3">
    <source>
        <dbReference type="ARBA" id="ARBA00022837"/>
    </source>
</evidence>
<sequence>MLAGDDAATTDENAILTIAATTLLANDQDFDGDSLTLTGVDATSAAGATVTFDGTHVSYTPGTLFDALAEGETATDTFTYSVSDGQGSTASATVTVTVTGSNDAPVLSLPATAEVAENTTAVATATATDAEAGALSYSLSGADAAFFTIGADGALSFIAAPDFETPLDAGSDNTYDLTVTVEDAQGASDSADIAVTVTDVAELDARINELHYDNEGTDEGEFVEVRTGRGPEPRRSVGGALQWRERHRLQHACPARRARQHLGRLRLLPDRAAGERPSERRAGRHRAGQ</sequence>
<dbReference type="EMBL" id="JBDNCH010000005">
    <property type="protein sequence ID" value="MEN9063586.1"/>
    <property type="molecule type" value="Genomic_DNA"/>
</dbReference>
<dbReference type="AlphaFoldDB" id="A0AAW9SSY1"/>
<dbReference type="GO" id="GO:0005509">
    <property type="term" value="F:calcium ion binding"/>
    <property type="evidence" value="ECO:0007669"/>
    <property type="project" value="InterPro"/>
</dbReference>
<organism evidence="7 8">
    <name type="scientific">Ponticoccus litoralis</name>
    <dbReference type="NCBI Taxonomy" id="422297"/>
    <lineage>
        <taxon>Bacteria</taxon>
        <taxon>Pseudomonadati</taxon>
        <taxon>Pseudomonadota</taxon>
        <taxon>Alphaproteobacteria</taxon>
        <taxon>Rhodobacterales</taxon>
        <taxon>Roseobacteraceae</taxon>
        <taxon>Ponticoccus</taxon>
    </lineage>
</organism>
<feature type="compositionally biased region" description="Basic and acidic residues" evidence="5">
    <location>
        <begin position="267"/>
        <end position="281"/>
    </location>
</feature>
<gene>
    <name evidence="7" type="ORF">ABFB10_23840</name>
</gene>
<dbReference type="Gene3D" id="2.60.40.60">
    <property type="entry name" value="Cadherins"/>
    <property type="match status" value="1"/>
</dbReference>
<dbReference type="GO" id="GO:0007156">
    <property type="term" value="P:homophilic cell adhesion via plasma membrane adhesion molecules"/>
    <property type="evidence" value="ECO:0007669"/>
    <property type="project" value="InterPro"/>
</dbReference>
<dbReference type="CDD" id="cd11304">
    <property type="entry name" value="Cadherin_repeat"/>
    <property type="match status" value="1"/>
</dbReference>
<reference evidence="7 8" key="1">
    <citation type="submission" date="2024-05" db="EMBL/GenBank/DDBJ databases">
        <title>Genome sequence of Ponticoccus litoralis KCCM 90028.</title>
        <authorList>
            <person name="Kim J.M."/>
            <person name="Lee J.K."/>
            <person name="Choi B.J."/>
            <person name="Bayburt H."/>
            <person name="Baek J.H."/>
            <person name="Jeon C.O."/>
        </authorList>
    </citation>
    <scope>NUCLEOTIDE SEQUENCE [LARGE SCALE GENOMIC DNA]</scope>
    <source>
        <strain evidence="7 8">KCCM 90028</strain>
    </source>
</reference>
<dbReference type="PROSITE" id="PS50268">
    <property type="entry name" value="CADHERIN_2"/>
    <property type="match status" value="1"/>
</dbReference>
<dbReference type="Proteomes" id="UP001428774">
    <property type="component" value="Unassembled WGS sequence"/>
</dbReference>
<dbReference type="Gene3D" id="2.60.40.3440">
    <property type="match status" value="1"/>
</dbReference>
<feature type="domain" description="Cadherin" evidence="6">
    <location>
        <begin position="107"/>
        <end position="207"/>
    </location>
</feature>
<keyword evidence="8" id="KW-1185">Reference proteome</keyword>
<evidence type="ECO:0000259" key="6">
    <source>
        <dbReference type="PROSITE" id="PS50268"/>
    </source>
</evidence>
<evidence type="ECO:0000256" key="2">
    <source>
        <dbReference type="ARBA" id="ARBA00022737"/>
    </source>
</evidence>
<dbReference type="InterPro" id="IPR002126">
    <property type="entry name" value="Cadherin-like_dom"/>
</dbReference>
<dbReference type="PANTHER" id="PTHR24027:SF438">
    <property type="entry name" value="CADHERIN 23"/>
    <property type="match status" value="1"/>
</dbReference>
<dbReference type="InterPro" id="IPR010221">
    <property type="entry name" value="VCBS_dom"/>
</dbReference>
<comment type="subcellular location">
    <subcellularLocation>
        <location evidence="1">Membrane</location>
    </subcellularLocation>
</comment>
<dbReference type="GO" id="GO:0008013">
    <property type="term" value="F:beta-catenin binding"/>
    <property type="evidence" value="ECO:0007669"/>
    <property type="project" value="TreeGrafter"/>
</dbReference>
<comment type="caution">
    <text evidence="7">The sequence shown here is derived from an EMBL/GenBank/DDBJ whole genome shotgun (WGS) entry which is preliminary data.</text>
</comment>
<dbReference type="SUPFAM" id="SSF49313">
    <property type="entry name" value="Cadherin-like"/>
    <property type="match status" value="1"/>
</dbReference>
<dbReference type="InterPro" id="IPR039808">
    <property type="entry name" value="Cadherin"/>
</dbReference>
<dbReference type="GO" id="GO:0016342">
    <property type="term" value="C:catenin complex"/>
    <property type="evidence" value="ECO:0007669"/>
    <property type="project" value="TreeGrafter"/>
</dbReference>
<evidence type="ECO:0000256" key="5">
    <source>
        <dbReference type="SAM" id="MobiDB-lite"/>
    </source>
</evidence>
<protein>
    <submittedName>
        <fullName evidence="7">Ig-like domain-containing protein</fullName>
    </submittedName>
</protein>
<name>A0AAW9SSY1_9RHOB</name>
<accession>A0AAW9SSY1</accession>
<dbReference type="Pfam" id="PF17963">
    <property type="entry name" value="Big_9"/>
    <property type="match status" value="2"/>
</dbReference>
<keyword evidence="4" id="KW-0472">Membrane</keyword>
<feature type="region of interest" description="Disordered" evidence="5">
    <location>
        <begin position="264"/>
        <end position="289"/>
    </location>
</feature>
<proteinExistence type="predicted"/>
<dbReference type="PANTHER" id="PTHR24027">
    <property type="entry name" value="CADHERIN-23"/>
    <property type="match status" value="1"/>
</dbReference>
<evidence type="ECO:0000256" key="1">
    <source>
        <dbReference type="ARBA" id="ARBA00004370"/>
    </source>
</evidence>
<dbReference type="RefSeq" id="WP_347168681.1">
    <property type="nucleotide sequence ID" value="NZ_JBDNCH010000005.1"/>
</dbReference>
<keyword evidence="2" id="KW-0677">Repeat</keyword>
<evidence type="ECO:0000313" key="8">
    <source>
        <dbReference type="Proteomes" id="UP001428774"/>
    </source>
</evidence>
<evidence type="ECO:0000313" key="7">
    <source>
        <dbReference type="EMBL" id="MEN9063586.1"/>
    </source>
</evidence>
<dbReference type="GO" id="GO:0045296">
    <property type="term" value="F:cadherin binding"/>
    <property type="evidence" value="ECO:0007669"/>
    <property type="project" value="TreeGrafter"/>
</dbReference>